<dbReference type="InterPro" id="IPR052709">
    <property type="entry name" value="Transposase-MT_Hybrid"/>
</dbReference>
<evidence type="ECO:0000313" key="3">
    <source>
        <dbReference type="EMBL" id="GFT80002.1"/>
    </source>
</evidence>
<dbReference type="OrthoDB" id="6428254at2759"/>
<dbReference type="Proteomes" id="UP000887013">
    <property type="component" value="Unassembled WGS sequence"/>
</dbReference>
<dbReference type="Gene3D" id="3.30.420.10">
    <property type="entry name" value="Ribonuclease H-like superfamily/Ribonuclease H"/>
    <property type="match status" value="1"/>
</dbReference>
<dbReference type="GO" id="GO:0003676">
    <property type="term" value="F:nucleic acid binding"/>
    <property type="evidence" value="ECO:0007669"/>
    <property type="project" value="InterPro"/>
</dbReference>
<dbReference type="InterPro" id="IPR041426">
    <property type="entry name" value="Mos1_HTH"/>
</dbReference>
<dbReference type="PANTHER" id="PTHR46060:SF1">
    <property type="entry name" value="MARINER MOS1 TRANSPOSASE-LIKE PROTEIN"/>
    <property type="match status" value="1"/>
</dbReference>
<dbReference type="EMBL" id="BMAW01022871">
    <property type="protein sequence ID" value="GFT80002.1"/>
    <property type="molecule type" value="Genomic_DNA"/>
</dbReference>
<dbReference type="PANTHER" id="PTHR46060">
    <property type="entry name" value="MARINER MOS1 TRANSPOSASE-LIKE PROTEIN"/>
    <property type="match status" value="1"/>
</dbReference>
<evidence type="ECO:0000256" key="1">
    <source>
        <dbReference type="SAM" id="MobiDB-lite"/>
    </source>
</evidence>
<evidence type="ECO:0000313" key="4">
    <source>
        <dbReference type="Proteomes" id="UP000887013"/>
    </source>
</evidence>
<reference evidence="3" key="1">
    <citation type="submission" date="2020-08" db="EMBL/GenBank/DDBJ databases">
        <title>Multicomponent nature underlies the extraordinary mechanical properties of spider dragline silk.</title>
        <authorList>
            <person name="Kono N."/>
            <person name="Nakamura H."/>
            <person name="Mori M."/>
            <person name="Yoshida Y."/>
            <person name="Ohtoshi R."/>
            <person name="Malay A.D."/>
            <person name="Moran D.A.P."/>
            <person name="Tomita M."/>
            <person name="Numata K."/>
            <person name="Arakawa K."/>
        </authorList>
    </citation>
    <scope>NUCLEOTIDE SEQUENCE</scope>
</reference>
<organism evidence="3 4">
    <name type="scientific">Nephila pilipes</name>
    <name type="common">Giant wood spider</name>
    <name type="synonym">Nephila maculata</name>
    <dbReference type="NCBI Taxonomy" id="299642"/>
    <lineage>
        <taxon>Eukaryota</taxon>
        <taxon>Metazoa</taxon>
        <taxon>Ecdysozoa</taxon>
        <taxon>Arthropoda</taxon>
        <taxon>Chelicerata</taxon>
        <taxon>Arachnida</taxon>
        <taxon>Araneae</taxon>
        <taxon>Araneomorphae</taxon>
        <taxon>Entelegynae</taxon>
        <taxon>Araneoidea</taxon>
        <taxon>Nephilidae</taxon>
        <taxon>Nephila</taxon>
    </lineage>
</organism>
<feature type="compositionally biased region" description="Basic and acidic residues" evidence="1">
    <location>
        <begin position="166"/>
        <end position="184"/>
    </location>
</feature>
<dbReference type="InterPro" id="IPR036397">
    <property type="entry name" value="RNaseH_sf"/>
</dbReference>
<feature type="domain" description="Mos1 transposase HTH" evidence="2">
    <location>
        <begin position="3"/>
        <end position="51"/>
    </location>
</feature>
<feature type="region of interest" description="Disordered" evidence="1">
    <location>
        <begin position="166"/>
        <end position="194"/>
    </location>
</feature>
<name>A0A8X6U6P9_NEPPI</name>
<dbReference type="Pfam" id="PF17906">
    <property type="entry name" value="HTH_48"/>
    <property type="match status" value="1"/>
</dbReference>
<dbReference type="AlphaFoldDB" id="A0A8X6U6P9"/>
<sequence>MEKTEFRVLIKHCFLMGKNTVQAKQWIEKCYPDSCPSKATICRWFAEFKRGRTETNDAERSGRPVEAVTPENVSEVTKIIMKDRKVKLREIADMTQISYGSVFTILHEKLSMKKVFSKWVPRLLSMEQKQQRVDDSESCLSLFTRNKKDFLRRYVTMDETWIHHYTPESKRQSSERRTAGESRPKRPKTQQSAG</sequence>
<dbReference type="Gene3D" id="1.10.10.1450">
    <property type="match status" value="1"/>
</dbReference>
<accession>A0A8X6U6P9</accession>
<proteinExistence type="predicted"/>
<gene>
    <name evidence="3" type="ORF">NPIL_649581</name>
</gene>
<comment type="caution">
    <text evidence="3">The sequence shown here is derived from an EMBL/GenBank/DDBJ whole genome shotgun (WGS) entry which is preliminary data.</text>
</comment>
<protein>
    <recommendedName>
        <fullName evidence="2">Mos1 transposase HTH domain-containing protein</fullName>
    </recommendedName>
</protein>
<evidence type="ECO:0000259" key="2">
    <source>
        <dbReference type="Pfam" id="PF17906"/>
    </source>
</evidence>
<keyword evidence="4" id="KW-1185">Reference proteome</keyword>